<reference evidence="3" key="1">
    <citation type="submission" date="2016-06" db="EMBL/GenBank/DDBJ databases">
        <title>Draft Genome sequence of the fungus Inonotus baumii.</title>
        <authorList>
            <person name="Zhu H."/>
            <person name="Lin W."/>
        </authorList>
    </citation>
    <scope>NUCLEOTIDE SEQUENCE</scope>
    <source>
        <strain evidence="3">821</strain>
    </source>
</reference>
<evidence type="ECO:0000256" key="2">
    <source>
        <dbReference type="SAM" id="MobiDB-lite"/>
    </source>
</evidence>
<feature type="coiled-coil region" evidence="1">
    <location>
        <begin position="76"/>
        <end position="142"/>
    </location>
</feature>
<comment type="caution">
    <text evidence="3">The sequence shown here is derived from an EMBL/GenBank/DDBJ whole genome shotgun (WGS) entry which is preliminary data.</text>
</comment>
<organism evidence="3 4">
    <name type="scientific">Sanghuangporus baumii</name>
    <name type="common">Phellinus baumii</name>
    <dbReference type="NCBI Taxonomy" id="108892"/>
    <lineage>
        <taxon>Eukaryota</taxon>
        <taxon>Fungi</taxon>
        <taxon>Dikarya</taxon>
        <taxon>Basidiomycota</taxon>
        <taxon>Agaricomycotina</taxon>
        <taxon>Agaricomycetes</taxon>
        <taxon>Hymenochaetales</taxon>
        <taxon>Hymenochaetaceae</taxon>
        <taxon>Sanghuangporus</taxon>
    </lineage>
</organism>
<accession>A0A9Q5I507</accession>
<dbReference type="OrthoDB" id="3261529at2759"/>
<sequence length="1205" mass="135760">MASSSFMSENQSFSEANSSWASLIVHQVQNALEDEEYSNILDFNTDAGEHSTPAKSPGRSNQQVDMRTFEQILQVMIQQGAALDKLHEELDQYRQECRQQLEYRDARLRVAEKELRSLRADKERTMSELEELEEELGALRGVDEEPTSANVLTREEHDRIVHRIKDDARLRIENIEAQKSHVTVQLSQLQIQVAQLKNQLDDKSYPEEVIEDLTKTLRYTIIETCKNADVEAQAVKQELAATRQQLSEREMELELTRNARDNAEIEMEELKANLEELRSDYDTIHERLAISESMQSRAEANEEALRVTQSGAQHRTCHICRLEANLPKGIFHEVQIQLSGVKAERDQALLECQNLHDCLNRREWTSPSGMESSNDASIQTEEQVAAFHEERDAGKRDHWMSTRSLWSNMIPTLALAEAERLRSDVPELSQSDTALIEEIKKLKQDLKDAEGQRDEGVSLPTSDLAAPNSLKAERASKETEIELDETRERVDELGKTLERALADLDALSTRRSEMEKEVHVLKEDLRAAEEKLGAAVKEAAQEKEELESANARNCQLEDDVKTLKEELQSAEEQAKKLNEALAREQETSTENIRLRTQVEKELKGLQAQYSEQARLATEGAQKAQALQTKLDEEEQKSSTLSAELTETKKQLTEQVESNASELEKVRASLQEAKDGRGQEVESNASELEKVRASLQEAKDGRGQVEARLLEITDILQKTERERDSIEAQLSIAQAALESASQQQTEGPDLKSEREQSIMNKEAELQRIKAELQTDIDSLKASLEEAKEQINKEVKLRTEAMKAAEDVKARLLEEARKLESELSEARRRTIDSEEKGKKDRTEVEAKDREIEGLQDTLRVAENGRKEALRENERIRLKYAEAEGNRAEADMLNEELQQKLSELEEEAKKASSMESDLQSTQAQLAQAMESMNVAKDQASKYSMEIAQNKTASAPISVQKQDTHESALQTIAELRAENEQLIAARQKMAAIYGLPAESLTSPRHTPTRVIPTTPVRSSQSLSPSTSSGPLHWVEYPVPPAPPTKRRRISKQPTSGSSGNVAPGTSPASAILLDEAGDRMSTPLPSPIKKEQNGDIPRHMVELCSTFARLSTWQDNEGRYLCGFCTLYNSKHARDRRTPLTFDPSQYPITFWKHCLMLHKDALKPDIGTWLKADGHPLAESDPSNDLTSVLVNFIAWKGEAGYTCGLCK</sequence>
<dbReference type="EMBL" id="LNZH02000095">
    <property type="protein sequence ID" value="OCB91282.1"/>
    <property type="molecule type" value="Genomic_DNA"/>
</dbReference>
<feature type="coiled-coil region" evidence="1">
    <location>
        <begin position="961"/>
        <end position="988"/>
    </location>
</feature>
<feature type="region of interest" description="Disordered" evidence="2">
    <location>
        <begin position="817"/>
        <end position="847"/>
    </location>
</feature>
<evidence type="ECO:0000313" key="3">
    <source>
        <dbReference type="EMBL" id="OCB91282.1"/>
    </source>
</evidence>
<feature type="compositionally biased region" description="Basic and acidic residues" evidence="2">
    <location>
        <begin position="747"/>
        <end position="760"/>
    </location>
</feature>
<feature type="region of interest" description="Disordered" evidence="2">
    <location>
        <begin position="736"/>
        <end position="760"/>
    </location>
</feature>
<proteinExistence type="predicted"/>
<protein>
    <submittedName>
        <fullName evidence="3">Uncharacterized protein</fullName>
    </submittedName>
</protein>
<gene>
    <name evidence="3" type="ORF">A7U60_g1449</name>
</gene>
<feature type="region of interest" description="Disordered" evidence="2">
    <location>
        <begin position="44"/>
        <end position="63"/>
    </location>
</feature>
<dbReference type="AlphaFoldDB" id="A0A9Q5I507"/>
<dbReference type="Proteomes" id="UP000757232">
    <property type="component" value="Unassembled WGS sequence"/>
</dbReference>
<feature type="compositionally biased region" description="Polar residues" evidence="2">
    <location>
        <begin position="1047"/>
        <end position="1056"/>
    </location>
</feature>
<feature type="coiled-coil region" evidence="1">
    <location>
        <begin position="225"/>
        <end position="287"/>
    </location>
</feature>
<keyword evidence="4" id="KW-1185">Reference proteome</keyword>
<keyword evidence="1" id="KW-0175">Coiled coil</keyword>
<name>A0A9Q5I507_SANBA</name>
<feature type="region of interest" description="Disordered" evidence="2">
    <location>
        <begin position="996"/>
        <end position="1063"/>
    </location>
</feature>
<evidence type="ECO:0000313" key="4">
    <source>
        <dbReference type="Proteomes" id="UP000757232"/>
    </source>
</evidence>
<feature type="coiled-coil region" evidence="1">
    <location>
        <begin position="172"/>
        <end position="199"/>
    </location>
</feature>
<feature type="compositionally biased region" description="Low complexity" evidence="2">
    <location>
        <begin position="999"/>
        <end position="1024"/>
    </location>
</feature>
<evidence type="ECO:0000256" key="1">
    <source>
        <dbReference type="SAM" id="Coils"/>
    </source>
</evidence>